<gene>
    <name evidence="1" type="ORF">Bca52824_017562</name>
</gene>
<sequence length="664" mass="76426">MAPCKIPVKYSCEEIYDRMAKGLCIFCENLDTPGHHDLKHKALKILVTEGEDEPIMTDFHDKPIIEESMVQSDEFVTKTVMKPDVSSESMEGSTSVLQIVVAAGQKKVQNNSDTEENMTCSLGNNIEHMVGKQSQMADRIWEPGGFLAKPDREKLQAEAVLHRQEIYQACQSQKAHLVCEPGGSVGKKAPWNCLDKYHKHGVVLKLNAKTHETCLHNTLEVLSAEETQTWMVNEKMRFNVLPDLDLEAWVRLATYGFKYQKLMSLLVKESRRVWERGGLTATCALAIVKPRFDISFDDMAIQEMRKSCVLIVHIVTDTFEKLRKSWKFRFRTTTGKKWLQVLKELKVRTTSEVFESQSFTLCNNGNGMDKFEVELHVWFYEVKAMFWAGKNRGVMDLLSSSYVAVEEETYLGLEENKRPEDKREDQHKQNEVMKLTSSWHNRLWEPGGSPADVAQWNWTVSCHDPADTLELILKLQEAHLQRNTKGEVLELSCSQKFGVEKDVEATVGKWPEKRHRLLFYATMPVLITGSRYSIKRLTFTLSRFFNQNSATMRKMRWLHMIELVCSMMIKLDEKSSLKNLEKFRSLKKAASGINSLLNVLEPVMPSSRRLLVAGLRQCNFAGMNFYLKRKWRSLVHLCTQMELRTSIDSMITTKFCMILFVADD</sequence>
<reference evidence="1 2" key="1">
    <citation type="submission" date="2020-02" db="EMBL/GenBank/DDBJ databases">
        <authorList>
            <person name="Ma Q."/>
            <person name="Huang Y."/>
            <person name="Song X."/>
            <person name="Pei D."/>
        </authorList>
    </citation>
    <scope>NUCLEOTIDE SEQUENCE [LARGE SCALE GENOMIC DNA]</scope>
    <source>
        <strain evidence="1">Sxm20200214</strain>
        <tissue evidence="1">Leaf</tissue>
    </source>
</reference>
<keyword evidence="2" id="KW-1185">Reference proteome</keyword>
<comment type="caution">
    <text evidence="1">The sequence shown here is derived from an EMBL/GenBank/DDBJ whole genome shotgun (WGS) entry which is preliminary data.</text>
</comment>
<dbReference type="AlphaFoldDB" id="A0A8X8AWF6"/>
<evidence type="ECO:0000313" key="2">
    <source>
        <dbReference type="Proteomes" id="UP000886595"/>
    </source>
</evidence>
<dbReference type="EMBL" id="JAAMPC010000004">
    <property type="protein sequence ID" value="KAG2314440.1"/>
    <property type="molecule type" value="Genomic_DNA"/>
</dbReference>
<proteinExistence type="predicted"/>
<name>A0A8X8AWF6_BRACI</name>
<organism evidence="1 2">
    <name type="scientific">Brassica carinata</name>
    <name type="common">Ethiopian mustard</name>
    <name type="synonym">Abyssinian cabbage</name>
    <dbReference type="NCBI Taxonomy" id="52824"/>
    <lineage>
        <taxon>Eukaryota</taxon>
        <taxon>Viridiplantae</taxon>
        <taxon>Streptophyta</taxon>
        <taxon>Embryophyta</taxon>
        <taxon>Tracheophyta</taxon>
        <taxon>Spermatophyta</taxon>
        <taxon>Magnoliopsida</taxon>
        <taxon>eudicotyledons</taxon>
        <taxon>Gunneridae</taxon>
        <taxon>Pentapetalae</taxon>
        <taxon>rosids</taxon>
        <taxon>malvids</taxon>
        <taxon>Brassicales</taxon>
        <taxon>Brassicaceae</taxon>
        <taxon>Brassiceae</taxon>
        <taxon>Brassica</taxon>
    </lineage>
</organism>
<accession>A0A8X8AWF6</accession>
<evidence type="ECO:0000313" key="1">
    <source>
        <dbReference type="EMBL" id="KAG2314440.1"/>
    </source>
</evidence>
<dbReference type="Proteomes" id="UP000886595">
    <property type="component" value="Unassembled WGS sequence"/>
</dbReference>
<protein>
    <submittedName>
        <fullName evidence="1">Uncharacterized protein</fullName>
    </submittedName>
</protein>